<dbReference type="KEGG" id="led:BBK82_13800"/>
<feature type="transmembrane region" description="Helical" evidence="1">
    <location>
        <begin position="356"/>
        <end position="377"/>
    </location>
</feature>
<feature type="transmembrane region" description="Helical" evidence="1">
    <location>
        <begin position="182"/>
        <end position="199"/>
    </location>
</feature>
<keyword evidence="1" id="KW-0812">Transmembrane</keyword>
<feature type="transmembrane region" description="Helical" evidence="1">
    <location>
        <begin position="12"/>
        <end position="30"/>
    </location>
</feature>
<proteinExistence type="predicted"/>
<protein>
    <recommendedName>
        <fullName evidence="4">DUF2142 domain-containing protein</fullName>
    </recommendedName>
</protein>
<feature type="transmembrane region" description="Helical" evidence="1">
    <location>
        <begin position="158"/>
        <end position="176"/>
    </location>
</feature>
<evidence type="ECO:0008006" key="4">
    <source>
        <dbReference type="Google" id="ProtNLM"/>
    </source>
</evidence>
<evidence type="ECO:0000313" key="3">
    <source>
        <dbReference type="Proteomes" id="UP000093053"/>
    </source>
</evidence>
<keyword evidence="1" id="KW-0472">Membrane</keyword>
<feature type="transmembrane region" description="Helical" evidence="1">
    <location>
        <begin position="412"/>
        <end position="433"/>
    </location>
</feature>
<feature type="transmembrane region" description="Helical" evidence="1">
    <location>
        <begin position="383"/>
        <end position="400"/>
    </location>
</feature>
<dbReference type="RefSeq" id="WP_065915383.1">
    <property type="nucleotide sequence ID" value="NZ_CP016793.1"/>
</dbReference>
<accession>A0A1B2HGY7</accession>
<evidence type="ECO:0000256" key="1">
    <source>
        <dbReference type="SAM" id="Phobius"/>
    </source>
</evidence>
<feature type="transmembrane region" description="Helical" evidence="1">
    <location>
        <begin position="129"/>
        <end position="151"/>
    </location>
</feature>
<reference evidence="2 3" key="1">
    <citation type="submission" date="2016-07" db="EMBL/GenBank/DDBJ databases">
        <title>Complete genome sequence of the Lentzea guizhouensis DHS C013.</title>
        <authorList>
            <person name="Cao C."/>
        </authorList>
    </citation>
    <scope>NUCLEOTIDE SEQUENCE [LARGE SCALE GENOMIC DNA]</scope>
    <source>
        <strain evidence="2 3">DHS C013</strain>
    </source>
</reference>
<feature type="transmembrane region" description="Helical" evidence="1">
    <location>
        <begin position="325"/>
        <end position="344"/>
    </location>
</feature>
<keyword evidence="3" id="KW-1185">Reference proteome</keyword>
<dbReference type="Pfam" id="PF09913">
    <property type="entry name" value="DUF2142"/>
    <property type="match status" value="1"/>
</dbReference>
<feature type="transmembrane region" description="Helical" evidence="1">
    <location>
        <begin position="256"/>
        <end position="277"/>
    </location>
</feature>
<dbReference type="STRING" id="1586287.BBK82_13800"/>
<name>A0A1B2HGY7_9PSEU</name>
<dbReference type="InterPro" id="IPR018674">
    <property type="entry name" value="DUF2142_membrane"/>
</dbReference>
<dbReference type="EMBL" id="CP016793">
    <property type="protein sequence ID" value="ANZ36985.1"/>
    <property type="molecule type" value="Genomic_DNA"/>
</dbReference>
<organism evidence="2 3">
    <name type="scientific">Lentzea guizhouensis</name>
    <dbReference type="NCBI Taxonomy" id="1586287"/>
    <lineage>
        <taxon>Bacteria</taxon>
        <taxon>Bacillati</taxon>
        <taxon>Actinomycetota</taxon>
        <taxon>Actinomycetes</taxon>
        <taxon>Pseudonocardiales</taxon>
        <taxon>Pseudonocardiaceae</taxon>
        <taxon>Lentzea</taxon>
    </lineage>
</organism>
<dbReference type="Proteomes" id="UP000093053">
    <property type="component" value="Chromosome"/>
</dbReference>
<keyword evidence="1" id="KW-1133">Transmembrane helix</keyword>
<feature type="transmembrane region" description="Helical" evidence="1">
    <location>
        <begin position="228"/>
        <end position="244"/>
    </location>
</feature>
<feature type="transmembrane region" description="Helical" evidence="1">
    <location>
        <begin position="453"/>
        <end position="476"/>
    </location>
</feature>
<sequence>MPRTAERSGARLWLVAFIGFSALFAGWAFATPYNGPPDESQHVLRAAGVVRGEIFTRQDINGGYQNVPDSLYPGFCFPTKIDVPASCEPEPGGDERIRELDTTAARYNPVYYAVTGWPLLPWPNWRGIMLTRLLTGAAVAALLASALVGAVRWTRHRALVAGVVAATTPMVAHLGGAVNPQGIEIAAGAALFVSLMALVHEQRAGINRAAVVLAGVSAAVLVTPKFTGLMWILVIFGVVLVPSSKDRLRELWRSAVVKRWSVVVVLATAASLAWTVIAKPADPTGWDRKQSIGMILKHAFLHAWPNNVYQMISVPGWAELEMPRLVYVVWIMVVGLPLLAGFALGNRVERWRLAALAFGAFVPLIALELLSANRIWFFNQGRYFLTAAVGLPMLAGYVLVRHGFTAEHMRSMTRLFALLTLPIHVGCLLFAMARWRSGLKSFNPLEGEWTPPWGAVLPIVLVVVGAGVLFAAYWWASRVPERVHTQPAEPDQVTAPAV</sequence>
<dbReference type="AlphaFoldDB" id="A0A1B2HGY7"/>
<feature type="transmembrane region" description="Helical" evidence="1">
    <location>
        <begin position="206"/>
        <end position="222"/>
    </location>
</feature>
<gene>
    <name evidence="2" type="ORF">BBK82_13800</name>
</gene>
<evidence type="ECO:0000313" key="2">
    <source>
        <dbReference type="EMBL" id="ANZ36985.1"/>
    </source>
</evidence>
<dbReference type="OrthoDB" id="3218260at2"/>